<proteinExistence type="predicted"/>
<evidence type="ECO:0000256" key="1">
    <source>
        <dbReference type="SAM" id="Phobius"/>
    </source>
</evidence>
<dbReference type="EMBL" id="BAAADU010000002">
    <property type="protein sequence ID" value="GAA0659567.1"/>
    <property type="molecule type" value="Genomic_DNA"/>
</dbReference>
<accession>A0AAV3T472</accession>
<dbReference type="GeneID" id="68572799"/>
<evidence type="ECO:0000313" key="3">
    <source>
        <dbReference type="Proteomes" id="UP001500194"/>
    </source>
</evidence>
<sequence>MAIDALDGDARLLAGYAVVQAALLSFSYLAVTALGFGSPGFMHFGMPWYLLVPGVWLLVFGLAFAAFAPRVRRN</sequence>
<protein>
    <submittedName>
        <fullName evidence="2">Uncharacterized protein</fullName>
    </submittedName>
</protein>
<feature type="transmembrane region" description="Helical" evidence="1">
    <location>
        <begin position="48"/>
        <end position="68"/>
    </location>
</feature>
<feature type="transmembrane region" description="Helical" evidence="1">
    <location>
        <begin position="12"/>
        <end position="36"/>
    </location>
</feature>
<organism evidence="2 3">
    <name type="scientific">Salarchaeum japonicum</name>
    <dbReference type="NCBI Taxonomy" id="555573"/>
    <lineage>
        <taxon>Archaea</taxon>
        <taxon>Methanobacteriati</taxon>
        <taxon>Methanobacteriota</taxon>
        <taxon>Stenosarchaea group</taxon>
        <taxon>Halobacteria</taxon>
        <taxon>Halobacteriales</taxon>
        <taxon>Halobacteriaceae</taxon>
    </lineage>
</organism>
<keyword evidence="1" id="KW-0812">Transmembrane</keyword>
<name>A0AAV3T472_9EURY</name>
<keyword evidence="1" id="KW-1133">Transmembrane helix</keyword>
<gene>
    <name evidence="2" type="ORF">GCM10009019_25150</name>
</gene>
<dbReference type="RefSeq" id="WP_227262178.1">
    <property type="nucleotide sequence ID" value="NZ_BAAADU010000002.1"/>
</dbReference>
<keyword evidence="1" id="KW-0472">Membrane</keyword>
<reference evidence="2 3" key="1">
    <citation type="journal article" date="2019" name="Int. J. Syst. Evol. Microbiol.">
        <title>The Global Catalogue of Microorganisms (GCM) 10K type strain sequencing project: providing services to taxonomists for standard genome sequencing and annotation.</title>
        <authorList>
            <consortium name="The Broad Institute Genomics Platform"/>
            <consortium name="The Broad Institute Genome Sequencing Center for Infectious Disease"/>
            <person name="Wu L."/>
            <person name="Ma J."/>
        </authorList>
    </citation>
    <scope>NUCLEOTIDE SEQUENCE [LARGE SCALE GENOMIC DNA]</scope>
    <source>
        <strain evidence="2 3">JCM 16327</strain>
    </source>
</reference>
<keyword evidence="3" id="KW-1185">Reference proteome</keyword>
<dbReference type="AlphaFoldDB" id="A0AAV3T472"/>
<comment type="caution">
    <text evidence="2">The sequence shown here is derived from an EMBL/GenBank/DDBJ whole genome shotgun (WGS) entry which is preliminary data.</text>
</comment>
<evidence type="ECO:0000313" key="2">
    <source>
        <dbReference type="EMBL" id="GAA0659567.1"/>
    </source>
</evidence>
<dbReference type="Proteomes" id="UP001500194">
    <property type="component" value="Unassembled WGS sequence"/>
</dbReference>